<dbReference type="PROSITE" id="PS00237">
    <property type="entry name" value="G_PROTEIN_RECEP_F1_1"/>
    <property type="match status" value="2"/>
</dbReference>
<feature type="transmembrane region" description="Helical" evidence="13">
    <location>
        <begin position="483"/>
        <end position="505"/>
    </location>
</feature>
<evidence type="ECO:0000313" key="16">
    <source>
        <dbReference type="Proteomes" id="UP000518266"/>
    </source>
</evidence>
<comment type="subcellular location">
    <subcellularLocation>
        <location evidence="1">Cell membrane</location>
        <topology evidence="1">Multi-pass membrane protein</topology>
    </subcellularLocation>
</comment>
<dbReference type="Gene3D" id="1.20.1070.10">
    <property type="entry name" value="Rhodopsin 7-helix transmembrane proteins"/>
    <property type="match status" value="2"/>
</dbReference>
<feature type="domain" description="G-protein coupled receptors family 1 profile" evidence="14">
    <location>
        <begin position="426"/>
        <end position="676"/>
    </location>
</feature>
<evidence type="ECO:0000313" key="15">
    <source>
        <dbReference type="EMBL" id="KAF3842961.1"/>
    </source>
</evidence>
<keyword evidence="10" id="KW-0675">Receptor</keyword>
<keyword evidence="11" id="KW-0325">Glycoprotein</keyword>
<feature type="transmembrane region" description="Helical" evidence="13">
    <location>
        <begin position="273"/>
        <end position="292"/>
    </location>
</feature>
<keyword evidence="8 13" id="KW-0472">Membrane</keyword>
<feature type="transmembrane region" description="Helical" evidence="13">
    <location>
        <begin position="239"/>
        <end position="261"/>
    </location>
</feature>
<dbReference type="GO" id="GO:0005549">
    <property type="term" value="F:odorant binding"/>
    <property type="evidence" value="ECO:0007669"/>
    <property type="project" value="TreeGrafter"/>
</dbReference>
<keyword evidence="6 13" id="KW-1133">Transmembrane helix</keyword>
<feature type="transmembrane region" description="Helical" evidence="13">
    <location>
        <begin position="97"/>
        <end position="119"/>
    </location>
</feature>
<evidence type="ECO:0000256" key="4">
    <source>
        <dbReference type="ARBA" id="ARBA00022692"/>
    </source>
</evidence>
<keyword evidence="16" id="KW-1185">Reference proteome</keyword>
<dbReference type="AlphaFoldDB" id="A0A7J5Y1K8"/>
<protein>
    <recommendedName>
        <fullName evidence="14">G-protein coupled receptors family 1 profile domain-containing protein</fullName>
    </recommendedName>
</protein>
<dbReference type="FunFam" id="1.20.1070.10:FF:000024">
    <property type="entry name" value="Olfactory receptor"/>
    <property type="match status" value="2"/>
</dbReference>
<organism evidence="15 16">
    <name type="scientific">Dissostichus mawsoni</name>
    <name type="common">Antarctic cod</name>
    <dbReference type="NCBI Taxonomy" id="36200"/>
    <lineage>
        <taxon>Eukaryota</taxon>
        <taxon>Metazoa</taxon>
        <taxon>Chordata</taxon>
        <taxon>Craniata</taxon>
        <taxon>Vertebrata</taxon>
        <taxon>Euteleostomi</taxon>
        <taxon>Actinopterygii</taxon>
        <taxon>Neopterygii</taxon>
        <taxon>Teleostei</taxon>
        <taxon>Neoteleostei</taxon>
        <taxon>Acanthomorphata</taxon>
        <taxon>Eupercaria</taxon>
        <taxon>Perciformes</taxon>
        <taxon>Notothenioidei</taxon>
        <taxon>Nototheniidae</taxon>
        <taxon>Dissostichus</taxon>
    </lineage>
</organism>
<feature type="transmembrane region" description="Helical" evidence="13">
    <location>
        <begin position="197"/>
        <end position="218"/>
    </location>
</feature>
<evidence type="ECO:0000259" key="14">
    <source>
        <dbReference type="PROSITE" id="PS50262"/>
    </source>
</evidence>
<comment type="caution">
    <text evidence="15">The sequence shown here is derived from an EMBL/GenBank/DDBJ whole genome shotgun (WGS) entry which is preliminary data.</text>
</comment>
<dbReference type="Pfam" id="PF13853">
    <property type="entry name" value="7tm_4"/>
    <property type="match status" value="2"/>
</dbReference>
<evidence type="ECO:0000256" key="2">
    <source>
        <dbReference type="ARBA" id="ARBA00022475"/>
    </source>
</evidence>
<evidence type="ECO:0000256" key="8">
    <source>
        <dbReference type="ARBA" id="ARBA00023136"/>
    </source>
</evidence>
<dbReference type="GO" id="GO:0004984">
    <property type="term" value="F:olfactory receptor activity"/>
    <property type="evidence" value="ECO:0007669"/>
    <property type="project" value="InterPro"/>
</dbReference>
<feature type="transmembrane region" description="Helical" evidence="13">
    <location>
        <begin position="659"/>
        <end position="678"/>
    </location>
</feature>
<evidence type="ECO:0000256" key="6">
    <source>
        <dbReference type="ARBA" id="ARBA00022989"/>
    </source>
</evidence>
<feature type="transmembrane region" description="Helical" evidence="13">
    <location>
        <begin position="26"/>
        <end position="50"/>
    </location>
</feature>
<keyword evidence="9" id="KW-1015">Disulfide bond</keyword>
<keyword evidence="5" id="KW-0552">Olfaction</keyword>
<evidence type="ECO:0000256" key="9">
    <source>
        <dbReference type="ARBA" id="ARBA00023157"/>
    </source>
</evidence>
<dbReference type="GO" id="GO:0004930">
    <property type="term" value="F:G protein-coupled receptor activity"/>
    <property type="evidence" value="ECO:0007669"/>
    <property type="project" value="UniProtKB-KW"/>
</dbReference>
<reference evidence="15 16" key="1">
    <citation type="submission" date="2020-03" db="EMBL/GenBank/DDBJ databases">
        <title>Dissostichus mawsoni Genome sequencing and assembly.</title>
        <authorList>
            <person name="Park H."/>
        </authorList>
    </citation>
    <scope>NUCLEOTIDE SEQUENCE [LARGE SCALE GENOMIC DNA]</scope>
    <source>
        <strain evidence="15">DM0001</strain>
        <tissue evidence="15">Muscle</tissue>
    </source>
</reference>
<evidence type="ECO:0000256" key="5">
    <source>
        <dbReference type="ARBA" id="ARBA00022725"/>
    </source>
</evidence>
<keyword evidence="4 13" id="KW-0812">Transmembrane</keyword>
<feature type="transmembrane region" description="Helical" evidence="13">
    <location>
        <begin position="140"/>
        <end position="161"/>
    </location>
</feature>
<dbReference type="PROSITE" id="PS50262">
    <property type="entry name" value="G_PROTEIN_RECEP_F1_2"/>
    <property type="match status" value="2"/>
</dbReference>
<feature type="transmembrane region" description="Helical" evidence="13">
    <location>
        <begin position="583"/>
        <end position="604"/>
    </location>
</feature>
<dbReference type="PRINTS" id="PR00245">
    <property type="entry name" value="OLFACTORYR"/>
</dbReference>
<feature type="transmembrane region" description="Helical" evidence="13">
    <location>
        <begin position="416"/>
        <end position="436"/>
    </location>
</feature>
<feature type="transmembrane region" description="Helical" evidence="13">
    <location>
        <begin position="57"/>
        <end position="77"/>
    </location>
</feature>
<dbReference type="InterPro" id="IPR000276">
    <property type="entry name" value="GPCR_Rhodpsn"/>
</dbReference>
<dbReference type="Proteomes" id="UP000518266">
    <property type="component" value="Unassembled WGS sequence"/>
</dbReference>
<evidence type="ECO:0000256" key="11">
    <source>
        <dbReference type="ARBA" id="ARBA00023180"/>
    </source>
</evidence>
<dbReference type="GO" id="GO:0005886">
    <property type="term" value="C:plasma membrane"/>
    <property type="evidence" value="ECO:0007669"/>
    <property type="project" value="UniProtKB-SubCell"/>
</dbReference>
<dbReference type="InterPro" id="IPR000725">
    <property type="entry name" value="Olfact_rcpt"/>
</dbReference>
<keyword evidence="7" id="KW-0297">G-protein coupled receptor</keyword>
<evidence type="ECO:0000256" key="13">
    <source>
        <dbReference type="SAM" id="Phobius"/>
    </source>
</evidence>
<dbReference type="InterPro" id="IPR017452">
    <property type="entry name" value="GPCR_Rhodpsn_7TM"/>
</dbReference>
<feature type="transmembrane region" description="Helical" evidence="13">
    <location>
        <begin position="625"/>
        <end position="647"/>
    </location>
</feature>
<name>A0A7J5Y1K8_DISMA</name>
<dbReference type="SUPFAM" id="SSF81321">
    <property type="entry name" value="Family A G protein-coupled receptor-like"/>
    <property type="match status" value="2"/>
</dbReference>
<dbReference type="OrthoDB" id="6151005at2759"/>
<evidence type="ECO:0000256" key="12">
    <source>
        <dbReference type="ARBA" id="ARBA00023224"/>
    </source>
</evidence>
<dbReference type="InterPro" id="IPR052921">
    <property type="entry name" value="GPCR1_Superfamily_Member"/>
</dbReference>
<dbReference type="PANTHER" id="PTHR26451:SF871">
    <property type="entry name" value="ODORANT RECEPTOR-RELATED"/>
    <property type="match status" value="1"/>
</dbReference>
<keyword evidence="2" id="KW-1003">Cell membrane</keyword>
<keyword evidence="12" id="KW-0807">Transducer</keyword>
<dbReference type="PANTHER" id="PTHR26451">
    <property type="entry name" value="G_PROTEIN_RECEP_F1_2 DOMAIN-CONTAINING PROTEIN"/>
    <property type="match status" value="1"/>
</dbReference>
<accession>A0A7J5Y1K8</accession>
<keyword evidence="3" id="KW-0716">Sensory transduction</keyword>
<feature type="domain" description="G-protein coupled receptors family 1 profile" evidence="14">
    <location>
        <begin position="40"/>
        <end position="290"/>
    </location>
</feature>
<evidence type="ECO:0000256" key="7">
    <source>
        <dbReference type="ARBA" id="ARBA00023040"/>
    </source>
</evidence>
<gene>
    <name evidence="15" type="ORF">F7725_001810</name>
</gene>
<feature type="transmembrane region" description="Helical" evidence="13">
    <location>
        <begin position="526"/>
        <end position="547"/>
    </location>
</feature>
<sequence length="696" mass="80741">MMDNASVVKMFILSGLNETNNYRLTLFAFTLLYYCVILFLNISLIMIIILDENLHEPMYILLCSFCINGLYGTTGFFPKFLLDLLTSSQQISYEECLLQAFVMYSFACCDLSILAVMAYDRYLAICRPLHYHSVMSKRRLSQLICFSWLTPFCVFSVNVLLTSRLKLCRFKIHRIFCVNWIIVKLACSDADTLSNNIAAYITIVIYVFHGIFTIWTYMHLVKTCVRSKEDRVKFMQTCVPHLTSLITFLVAIVFDLMHMRFGSRDIPQSLQNLIAILFLLISPVINPLIYGFKLTKIRNRILEEQLEVFTREQLVYVAEHFRLDVGDKRMKENMREIVRANLFEEGVFKGGILTVSPSRDSVSSGCRDAGLTFEQRERLLLLQVEIKKLELEERRIFTLAGVNETMNIKMAIFSLALLYYCVILFLNISLIMIIILDENLHEPMYILLCSFCINGLYGTTGFFPKFLLDLLTSSEQISYEGCLLQAFVMYSFACCDLSILAVMAYDRYLAICRPLHYHSVMSKRRLSQLICFSWLTPFCVFSVSLLLTSRLKLCSFKIQKLFCVNWIIVKLACSDVDTTSSEILSYTTIVIYVSHGFFTIWTYMHIIQSCSRSKEDRVKFMQTCVPHLTSLITFLVVIIFDLMYMRFGSTDIRQSLQNFIAIEFLLIPPMINPLIYGFKLTKIRNRILGLLHFERK</sequence>
<proteinExistence type="predicted"/>
<evidence type="ECO:0000256" key="1">
    <source>
        <dbReference type="ARBA" id="ARBA00004651"/>
    </source>
</evidence>
<evidence type="ECO:0000256" key="3">
    <source>
        <dbReference type="ARBA" id="ARBA00022606"/>
    </source>
</evidence>
<evidence type="ECO:0000256" key="10">
    <source>
        <dbReference type="ARBA" id="ARBA00023170"/>
    </source>
</evidence>
<dbReference type="EMBL" id="JAAKFY010000018">
    <property type="protein sequence ID" value="KAF3842961.1"/>
    <property type="molecule type" value="Genomic_DNA"/>
</dbReference>